<dbReference type="PANTHER" id="PTHR22754">
    <property type="entry name" value="DISCO-INTERACTING PROTEIN 2 DIP2 -RELATED"/>
    <property type="match status" value="1"/>
</dbReference>
<evidence type="ECO:0000256" key="4">
    <source>
        <dbReference type="ARBA" id="ARBA00023098"/>
    </source>
</evidence>
<sequence>MSVWGDVASAVVVAEDLPLNRRPDVGGHTLRRQYWGEWRVGIESLVDRVAQHAREDPGREAVVFLGWEEREERSESLSYGQLDRAARALAGRLRDRCCPGDRALLLYSAGIDFVKSLLGCMYAGVVPVPAPLPDGGKHHLMRATGIALDSDPRIVLTDSASLVAVSDWMSQDGLDRLLCTATDLTDQGGPELGFREGLPHIGPATLALLQYTTGSTSDPKGVMISHENLVHNFGVFENALGLTPEDRFLSWLTLHEGPGLIGMLLEPLYRGSTAVLLSTDDFFEEPWRWLKAIDKYDIRLSSAPDFAYRLCARELTDEQVRGLDLSRWEHACVGGAEPIEPEPVVEFADRFESAGFRRDSLRAGYSVAESTLFVSGTRPGRPLVVERFDPSRLEQNILLPAVADAAGRSLVSSGTVNGLDVRIVDPDTSAVLPDGRLGEIWIRGRSVARGYWRREVETARVFQATTADGEAGYLRTGDLGVCVASELYVLGRMLEMLVIGGRSLYPHDMEKVVRNSSTRFADLTGTVFSVPSPRQEIVVLHEVRLEPTDGTSLPGLAQSVKAWLGRCFGVRVANVVFLRPGKVRMSADGNVQRELMRELFMADALDPVYEDLDVETARRYRATGSRLVMTHGRDS</sequence>
<proteinExistence type="inferred from homology"/>
<dbReference type="GO" id="GO:0071766">
    <property type="term" value="P:Actinobacterium-type cell wall biogenesis"/>
    <property type="evidence" value="ECO:0007669"/>
    <property type="project" value="UniProtKB-ARBA"/>
</dbReference>
<feature type="domain" description="AMP-dependent synthetase/ligase" evidence="5">
    <location>
        <begin position="50"/>
        <end position="452"/>
    </location>
</feature>
<dbReference type="InterPro" id="IPR020845">
    <property type="entry name" value="AMP-binding_CS"/>
</dbReference>
<dbReference type="PROSITE" id="PS00455">
    <property type="entry name" value="AMP_BINDING"/>
    <property type="match status" value="1"/>
</dbReference>
<protein>
    <submittedName>
        <fullName evidence="6">Acyl-CoA synthetase (AMP-forming)/AMP-acid ligase II</fullName>
    </submittedName>
</protein>
<keyword evidence="2 6" id="KW-0436">Ligase</keyword>
<keyword evidence="7" id="KW-1185">Reference proteome</keyword>
<dbReference type="InterPro" id="IPR040097">
    <property type="entry name" value="FAAL/FAAC"/>
</dbReference>
<evidence type="ECO:0000259" key="5">
    <source>
        <dbReference type="Pfam" id="PF00501"/>
    </source>
</evidence>
<dbReference type="CDD" id="cd05931">
    <property type="entry name" value="FAAL"/>
    <property type="match status" value="1"/>
</dbReference>
<dbReference type="Proteomes" id="UP000649753">
    <property type="component" value="Unassembled WGS sequence"/>
</dbReference>
<evidence type="ECO:0000313" key="7">
    <source>
        <dbReference type="Proteomes" id="UP000649753"/>
    </source>
</evidence>
<keyword evidence="4" id="KW-0443">Lipid metabolism</keyword>
<evidence type="ECO:0000313" key="6">
    <source>
        <dbReference type="EMBL" id="MBE1491971.1"/>
    </source>
</evidence>
<evidence type="ECO:0000256" key="1">
    <source>
        <dbReference type="ARBA" id="ARBA00006432"/>
    </source>
</evidence>
<dbReference type="GO" id="GO:0006633">
    <property type="term" value="P:fatty acid biosynthetic process"/>
    <property type="evidence" value="ECO:0007669"/>
    <property type="project" value="TreeGrafter"/>
</dbReference>
<keyword evidence="3" id="KW-0276">Fatty acid metabolism</keyword>
<dbReference type="SUPFAM" id="SSF56801">
    <property type="entry name" value="Acetyl-CoA synthetase-like"/>
    <property type="match status" value="1"/>
</dbReference>
<dbReference type="InterPro" id="IPR045851">
    <property type="entry name" value="AMP-bd_C_sf"/>
</dbReference>
<dbReference type="Gene3D" id="3.30.300.30">
    <property type="match status" value="1"/>
</dbReference>
<accession>A0A927RBR8</accession>
<dbReference type="InterPro" id="IPR042099">
    <property type="entry name" value="ANL_N_sf"/>
</dbReference>
<dbReference type="RefSeq" id="WP_192770946.1">
    <property type="nucleotide sequence ID" value="NZ_JADBEB010000001.1"/>
</dbReference>
<dbReference type="PANTHER" id="PTHR22754:SF32">
    <property type="entry name" value="DISCO-INTERACTING PROTEIN 2"/>
    <property type="match status" value="1"/>
</dbReference>
<dbReference type="AlphaFoldDB" id="A0A927RBR8"/>
<dbReference type="EMBL" id="JADBEB010000001">
    <property type="protein sequence ID" value="MBE1491971.1"/>
    <property type="molecule type" value="Genomic_DNA"/>
</dbReference>
<dbReference type="Pfam" id="PF00501">
    <property type="entry name" value="AMP-binding"/>
    <property type="match status" value="1"/>
</dbReference>
<comment type="similarity">
    <text evidence="1">Belongs to the ATP-dependent AMP-binding enzyme family.</text>
</comment>
<dbReference type="GO" id="GO:0070566">
    <property type="term" value="F:adenylyltransferase activity"/>
    <property type="evidence" value="ECO:0007669"/>
    <property type="project" value="TreeGrafter"/>
</dbReference>
<comment type="caution">
    <text evidence="6">The sequence shown here is derived from an EMBL/GenBank/DDBJ whole genome shotgun (WGS) entry which is preliminary data.</text>
</comment>
<reference evidence="6" key="1">
    <citation type="submission" date="2020-10" db="EMBL/GenBank/DDBJ databases">
        <title>Sequencing the genomes of 1000 actinobacteria strains.</title>
        <authorList>
            <person name="Klenk H.-P."/>
        </authorList>
    </citation>
    <scope>NUCLEOTIDE SEQUENCE</scope>
    <source>
        <strain evidence="6">DSM 46832</strain>
    </source>
</reference>
<dbReference type="Gene3D" id="3.40.50.12780">
    <property type="entry name" value="N-terminal domain of ligase-like"/>
    <property type="match status" value="1"/>
</dbReference>
<dbReference type="InterPro" id="IPR000873">
    <property type="entry name" value="AMP-dep_synth/lig_dom"/>
</dbReference>
<evidence type="ECO:0000256" key="3">
    <source>
        <dbReference type="ARBA" id="ARBA00022832"/>
    </source>
</evidence>
<gene>
    <name evidence="6" type="ORF">H4W31_007609</name>
</gene>
<evidence type="ECO:0000256" key="2">
    <source>
        <dbReference type="ARBA" id="ARBA00022598"/>
    </source>
</evidence>
<dbReference type="FunFam" id="3.40.50.12780:FF:000013">
    <property type="entry name" value="Long-chain-fatty-acid--AMP ligase FadD32"/>
    <property type="match status" value="1"/>
</dbReference>
<dbReference type="GO" id="GO:0016874">
    <property type="term" value="F:ligase activity"/>
    <property type="evidence" value="ECO:0007669"/>
    <property type="project" value="UniProtKB-KW"/>
</dbReference>
<name>A0A927RBR8_9ACTN</name>
<organism evidence="6 7">
    <name type="scientific">Plantactinospora soyae</name>
    <dbReference type="NCBI Taxonomy" id="1544732"/>
    <lineage>
        <taxon>Bacteria</taxon>
        <taxon>Bacillati</taxon>
        <taxon>Actinomycetota</taxon>
        <taxon>Actinomycetes</taxon>
        <taxon>Micromonosporales</taxon>
        <taxon>Micromonosporaceae</taxon>
        <taxon>Plantactinospora</taxon>
    </lineage>
</organism>
<dbReference type="GO" id="GO:0005886">
    <property type="term" value="C:plasma membrane"/>
    <property type="evidence" value="ECO:0007669"/>
    <property type="project" value="TreeGrafter"/>
</dbReference>